<dbReference type="HOGENOM" id="CLU_348966_0_0_1"/>
<dbReference type="OrthoDB" id="5839at2759"/>
<feature type="region of interest" description="Disordered" evidence="6">
    <location>
        <begin position="679"/>
        <end position="700"/>
    </location>
</feature>
<dbReference type="KEGG" id="cme:CYME_CMM224C"/>
<keyword evidence="2" id="KW-0808">Transferase</keyword>
<evidence type="ECO:0000256" key="4">
    <source>
        <dbReference type="ARBA" id="ARBA00022777"/>
    </source>
</evidence>
<dbReference type="PANTHER" id="PTHR45800">
    <property type="entry name" value="PHOSPHATIDYLINOSITOL 4-KINASE GAMMA"/>
    <property type="match status" value="1"/>
</dbReference>
<evidence type="ECO:0000259" key="7">
    <source>
        <dbReference type="Pfam" id="PF00454"/>
    </source>
</evidence>
<proteinExistence type="inferred from homology"/>
<keyword evidence="4" id="KW-0418">Kinase</keyword>
<reference evidence="8 9" key="1">
    <citation type="journal article" date="2004" name="Nature">
        <title>Genome sequence of the ultrasmall unicellular red alga Cyanidioschyzon merolae 10D.</title>
        <authorList>
            <person name="Matsuzaki M."/>
            <person name="Misumi O."/>
            <person name="Shin-i T."/>
            <person name="Maruyama S."/>
            <person name="Takahara M."/>
            <person name="Miyagishima S."/>
            <person name="Mori T."/>
            <person name="Nishida K."/>
            <person name="Yagisawa F."/>
            <person name="Nishida K."/>
            <person name="Yoshida Y."/>
            <person name="Nishimura Y."/>
            <person name="Nakao S."/>
            <person name="Kobayashi T."/>
            <person name="Momoyama Y."/>
            <person name="Higashiyama T."/>
            <person name="Minoda A."/>
            <person name="Sano M."/>
            <person name="Nomoto H."/>
            <person name="Oishi K."/>
            <person name="Hayashi H."/>
            <person name="Ohta F."/>
            <person name="Nishizaka S."/>
            <person name="Haga S."/>
            <person name="Miura S."/>
            <person name="Morishita T."/>
            <person name="Kabeya Y."/>
            <person name="Terasawa K."/>
            <person name="Suzuki Y."/>
            <person name="Ishii Y."/>
            <person name="Asakawa S."/>
            <person name="Takano H."/>
            <person name="Ohta N."/>
            <person name="Kuroiwa H."/>
            <person name="Tanaka K."/>
            <person name="Shimizu N."/>
            <person name="Sugano S."/>
            <person name="Sato N."/>
            <person name="Nozaki H."/>
            <person name="Ogasawara N."/>
            <person name="Kohara Y."/>
            <person name="Kuroiwa T."/>
        </authorList>
    </citation>
    <scope>NUCLEOTIDE SEQUENCE [LARGE SCALE GENOMIC DNA]</scope>
    <source>
        <strain evidence="8 9">10D</strain>
    </source>
</reference>
<dbReference type="GeneID" id="16994933"/>
<sequence>MASMKAGTHFENEDNGNVSTNSVTLTRHAVPAAWKGSSSLPYTMVSCFSWADLSDSESDDENQTSRPGADLSKGVSIIEESKSMDDQVANALNKTVYDDLSIQLSPLTSGTPTASSNWLRSLEARSALNLIHESCLGHSSTTEVKANVSKFPENGDRSDPYSSVCESFDLFGYASRSCARSAPGKVASSRNCAKASQGTIEAADAEIALLPLRGENPTEMGAQQGHKLWQSSRALLESTRRHGCHRNDYNERSSDQGFSLYAAVAERVELEEVIDAAERASKAITNGGARLERPYRSGASGAYLIRNATGTQSVLGIFKPFDEETAGTELPLQPARMYFHPAEGAFKECAAYLLDHGHFANIPQTALAKCELVDNCGDTMTRKTKCGAFQVYYRNRGDAEDFGPGVFDTESVQRIAAFDIRVLQCDRNASNVLVCDTSELLRHRGLLKDSESCEKECKQASQRTQMQLVAIDHAYILPEQVPTVPRACWMDWTQSQEAVLDSVRRYVLGLDSFADVKLLTRELGPRALRKGSLRSLCVGTLLLKLGIQAGLTLYQIGLLVYGDASSTRSAESWQSTRAARSHRTQDSSPEDYGRAEQSRFEGRSKLETAVLEAERVCAARDKRLQSLFCERPTKPVGSLYVPLVDDDYGVFAFEEQLQAAIATSTSSGPITVSTAIAGPEQQHQEHQQPRNTSADAETPSNKTQGMFHCFDDAEADLVPICALESPFFCKYLSKRLTIEIERLKQSAPGTNSVAESGSVQSLMDMIAARRSMSPEAPVAKTSAPASGSSHPKHSGIRRCSSEPNLQIP</sequence>
<gene>
    <name evidence="8" type="ORF">CYME_CMM224C</name>
</gene>
<dbReference type="InterPro" id="IPR044571">
    <property type="entry name" value="P4KG1-8"/>
</dbReference>
<reference evidence="8 9" key="2">
    <citation type="journal article" date="2007" name="BMC Biol.">
        <title>A 100%-complete sequence reveals unusually simple genomic features in the hot-spring red alga Cyanidioschyzon merolae.</title>
        <authorList>
            <person name="Nozaki H."/>
            <person name="Takano H."/>
            <person name="Misumi O."/>
            <person name="Terasawa K."/>
            <person name="Matsuzaki M."/>
            <person name="Maruyama S."/>
            <person name="Nishida K."/>
            <person name="Yagisawa F."/>
            <person name="Yoshida Y."/>
            <person name="Fujiwara T."/>
            <person name="Takio S."/>
            <person name="Tamura K."/>
            <person name="Chung S.J."/>
            <person name="Nakamura S."/>
            <person name="Kuroiwa H."/>
            <person name="Tanaka K."/>
            <person name="Sato N."/>
            <person name="Kuroiwa T."/>
        </authorList>
    </citation>
    <scope>NUCLEOTIDE SEQUENCE [LARGE SCALE GENOMIC DNA]</scope>
    <source>
        <strain evidence="8 9">10D</strain>
    </source>
</reference>
<dbReference type="AlphaFoldDB" id="M1VIR8"/>
<protein>
    <recommendedName>
        <fullName evidence="7">PI3K/PI4K catalytic domain-containing protein</fullName>
    </recommendedName>
</protein>
<keyword evidence="3" id="KW-0547">Nucleotide-binding</keyword>
<dbReference type="PANTHER" id="PTHR45800:SF11">
    <property type="entry name" value="PHOSPHATIDYLINOSITOL 3-KINASE-RELATED PROTEIN KINASE"/>
    <property type="match status" value="1"/>
</dbReference>
<dbReference type="Pfam" id="PF00454">
    <property type="entry name" value="PI3_PI4_kinase"/>
    <property type="match status" value="1"/>
</dbReference>
<dbReference type="GO" id="GO:0016301">
    <property type="term" value="F:kinase activity"/>
    <property type="evidence" value="ECO:0007669"/>
    <property type="project" value="UniProtKB-KW"/>
</dbReference>
<dbReference type="Proteomes" id="UP000007014">
    <property type="component" value="Chromosome 13"/>
</dbReference>
<name>M1VIR8_CYAM1</name>
<dbReference type="EMBL" id="AP006495">
    <property type="protein sequence ID" value="BAM81068.1"/>
    <property type="molecule type" value="Genomic_DNA"/>
</dbReference>
<feature type="region of interest" description="Disordered" evidence="6">
    <location>
        <begin position="572"/>
        <end position="600"/>
    </location>
</feature>
<evidence type="ECO:0000256" key="2">
    <source>
        <dbReference type="ARBA" id="ARBA00022679"/>
    </source>
</evidence>
<feature type="compositionally biased region" description="Basic and acidic residues" evidence="6">
    <location>
        <begin position="591"/>
        <end position="600"/>
    </location>
</feature>
<accession>M1VIR8</accession>
<evidence type="ECO:0000256" key="5">
    <source>
        <dbReference type="ARBA" id="ARBA00022840"/>
    </source>
</evidence>
<dbReference type="GO" id="GO:0005524">
    <property type="term" value="F:ATP binding"/>
    <property type="evidence" value="ECO:0007669"/>
    <property type="project" value="UniProtKB-KW"/>
</dbReference>
<feature type="domain" description="PI3K/PI4K catalytic" evidence="7">
    <location>
        <begin position="310"/>
        <end position="554"/>
    </location>
</feature>
<evidence type="ECO:0000256" key="1">
    <source>
        <dbReference type="ARBA" id="ARBA00008941"/>
    </source>
</evidence>
<feature type="compositionally biased region" description="Polar residues" evidence="6">
    <location>
        <begin position="690"/>
        <end position="700"/>
    </location>
</feature>
<evidence type="ECO:0000256" key="3">
    <source>
        <dbReference type="ARBA" id="ARBA00022741"/>
    </source>
</evidence>
<evidence type="ECO:0000313" key="9">
    <source>
        <dbReference type="Proteomes" id="UP000007014"/>
    </source>
</evidence>
<dbReference type="InterPro" id="IPR000403">
    <property type="entry name" value="PI3/4_kinase_cat_dom"/>
</dbReference>
<evidence type="ECO:0000256" key="6">
    <source>
        <dbReference type="SAM" id="MobiDB-lite"/>
    </source>
</evidence>
<keyword evidence="5" id="KW-0067">ATP-binding</keyword>
<dbReference type="RefSeq" id="XP_005537104.1">
    <property type="nucleotide sequence ID" value="XM_005537047.1"/>
</dbReference>
<organism evidence="8 9">
    <name type="scientific">Cyanidioschyzon merolae (strain NIES-3377 / 10D)</name>
    <name type="common">Unicellular red alga</name>
    <dbReference type="NCBI Taxonomy" id="280699"/>
    <lineage>
        <taxon>Eukaryota</taxon>
        <taxon>Rhodophyta</taxon>
        <taxon>Bangiophyceae</taxon>
        <taxon>Cyanidiales</taxon>
        <taxon>Cyanidiaceae</taxon>
        <taxon>Cyanidioschyzon</taxon>
    </lineage>
</organism>
<dbReference type="eggNOG" id="KOG2381">
    <property type="taxonomic scope" value="Eukaryota"/>
</dbReference>
<evidence type="ECO:0000313" key="8">
    <source>
        <dbReference type="EMBL" id="BAM81068.1"/>
    </source>
</evidence>
<comment type="similarity">
    <text evidence="1">Belongs to the PI3/PI4-kinase family. Type II PI4K subfamily.</text>
</comment>
<keyword evidence="9" id="KW-1185">Reference proteome</keyword>
<dbReference type="STRING" id="280699.M1VIR8"/>
<dbReference type="Gramene" id="CMM224CT">
    <property type="protein sequence ID" value="CMM224CT"/>
    <property type="gene ID" value="CMM224C"/>
</dbReference>
<feature type="region of interest" description="Disordered" evidence="6">
    <location>
        <begin position="770"/>
        <end position="808"/>
    </location>
</feature>